<dbReference type="GO" id="GO:0006696">
    <property type="term" value="P:ergosterol biosynthetic process"/>
    <property type="evidence" value="ECO:0007669"/>
    <property type="project" value="TreeGrafter"/>
</dbReference>
<comment type="caution">
    <text evidence="13">The sequence shown here is derived from an EMBL/GenBank/DDBJ whole genome shotgun (WGS) entry which is preliminary data.</text>
</comment>
<evidence type="ECO:0000256" key="10">
    <source>
        <dbReference type="RuleBase" id="RU367121"/>
    </source>
</evidence>
<keyword evidence="7" id="KW-0492">Microsome</keyword>
<reference evidence="13 14" key="1">
    <citation type="journal article" date="2015" name="BMC Genomics">
        <title>The genome of the truffle-parasite Tolypocladium ophioglossoides and the evolution of antifungal peptaibiotics.</title>
        <authorList>
            <person name="Quandt C.A."/>
            <person name="Bushley K.E."/>
            <person name="Spatafora J.W."/>
        </authorList>
    </citation>
    <scope>NUCLEOTIDE SEQUENCE [LARGE SCALE GENOMIC DNA]</scope>
    <source>
        <strain evidence="13 14">CBS 100239</strain>
    </source>
</reference>
<dbReference type="GO" id="GO:0050660">
    <property type="term" value="F:flavin adenine dinucleotide binding"/>
    <property type="evidence" value="ECO:0007669"/>
    <property type="project" value="UniProtKB-UniRule"/>
</dbReference>
<dbReference type="InterPro" id="IPR036188">
    <property type="entry name" value="FAD/NAD-bd_sf"/>
</dbReference>
<keyword evidence="8 10" id="KW-0560">Oxidoreductase</keyword>
<comment type="catalytic activity">
    <reaction evidence="10">
        <text>squalene + reduced [NADPH--hemoprotein reductase] + O2 = (S)-2,3-epoxysqualene + oxidized [NADPH--hemoprotein reductase] + H2O + H(+)</text>
        <dbReference type="Rhea" id="RHEA:25282"/>
        <dbReference type="Rhea" id="RHEA-COMP:11964"/>
        <dbReference type="Rhea" id="RHEA-COMP:11965"/>
        <dbReference type="ChEBI" id="CHEBI:15377"/>
        <dbReference type="ChEBI" id="CHEBI:15378"/>
        <dbReference type="ChEBI" id="CHEBI:15379"/>
        <dbReference type="ChEBI" id="CHEBI:15440"/>
        <dbReference type="ChEBI" id="CHEBI:15441"/>
        <dbReference type="ChEBI" id="CHEBI:57618"/>
        <dbReference type="ChEBI" id="CHEBI:58210"/>
        <dbReference type="EC" id="1.14.14.17"/>
    </reaction>
</comment>
<evidence type="ECO:0000259" key="12">
    <source>
        <dbReference type="Pfam" id="PF08491"/>
    </source>
</evidence>
<dbReference type="Proteomes" id="UP000036947">
    <property type="component" value="Unassembled WGS sequence"/>
</dbReference>
<dbReference type="Gene3D" id="3.50.50.60">
    <property type="entry name" value="FAD/NAD(P)-binding domain"/>
    <property type="match status" value="1"/>
</dbReference>
<protein>
    <recommendedName>
        <fullName evidence="4 10">Squalene monooxygenase</fullName>
        <ecNumber evidence="4 10">1.14.14.17</ecNumber>
    </recommendedName>
</protein>
<dbReference type="AlphaFoldDB" id="A0A0L0N543"/>
<dbReference type="STRING" id="1163406.A0A0L0N543"/>
<evidence type="ECO:0000313" key="13">
    <source>
        <dbReference type="EMBL" id="KND89197.1"/>
    </source>
</evidence>
<dbReference type="GO" id="GO:0005789">
    <property type="term" value="C:endoplasmic reticulum membrane"/>
    <property type="evidence" value="ECO:0007669"/>
    <property type="project" value="UniProtKB-SubCell"/>
</dbReference>
<dbReference type="OrthoDB" id="1678617at2759"/>
<evidence type="ECO:0000256" key="6">
    <source>
        <dbReference type="ARBA" id="ARBA00022827"/>
    </source>
</evidence>
<dbReference type="InterPro" id="IPR040125">
    <property type="entry name" value="Squalene_monox"/>
</dbReference>
<feature type="region of interest" description="Disordered" evidence="11">
    <location>
        <begin position="58"/>
        <end position="87"/>
    </location>
</feature>
<keyword evidence="14" id="KW-1185">Reference proteome</keyword>
<gene>
    <name evidence="13" type="ORF">TOPH_06186</name>
</gene>
<feature type="domain" description="Squalene epoxidase" evidence="12">
    <location>
        <begin position="298"/>
        <end position="371"/>
    </location>
</feature>
<dbReference type="PANTHER" id="PTHR10835:SF0">
    <property type="entry name" value="SQUALENE MONOOXYGENASE"/>
    <property type="match status" value="1"/>
</dbReference>
<sequence>MHIMQITAPHRMMDSLVDIKQRLLLSQQVASPSYVNTPRPTSNYKYIRKTTFRHVLRPQPQLQQQHAPSRPPTRGIPSCSSMPQPHAPKRPLHLALVAVLALVASPFDLRVPPVAMHDTPPPDLGAGDARARRRVLAGVHAGPSSLSRLSLKRHRRRRGHLRAAIAVTLARQSRSVFLLERSLKEPDRQALEKLGLRHCLDDIDSIPVKGYQVFFNGRPVTVPYPLDGSTAAGKLGRRPEGLSFHHGRFVRKLRAAAAEEANITVVETEVDGLIKLEGENQVLGVKSSTGGKRDYFIAPLTIVADGYRSKFRGETSSRKPVSKSKFWALELRDATLPSPCFGHVLLGSFSPILLYQIGTHETRALINVPEDLTAAKSAKGG</sequence>
<dbReference type="GO" id="GO:0004506">
    <property type="term" value="F:squalene monooxygenase activity"/>
    <property type="evidence" value="ECO:0007669"/>
    <property type="project" value="UniProtKB-UniRule"/>
</dbReference>
<evidence type="ECO:0000256" key="9">
    <source>
        <dbReference type="ARBA" id="ARBA00023136"/>
    </source>
</evidence>
<keyword evidence="13" id="KW-0503">Monooxygenase</keyword>
<evidence type="ECO:0000256" key="4">
    <source>
        <dbReference type="ARBA" id="ARBA00012312"/>
    </source>
</evidence>
<evidence type="ECO:0000256" key="5">
    <source>
        <dbReference type="ARBA" id="ARBA00022630"/>
    </source>
</evidence>
<keyword evidence="9" id="KW-0472">Membrane</keyword>
<evidence type="ECO:0000313" key="14">
    <source>
        <dbReference type="Proteomes" id="UP000036947"/>
    </source>
</evidence>
<dbReference type="Pfam" id="PF08491">
    <property type="entry name" value="SE"/>
    <property type="match status" value="1"/>
</dbReference>
<evidence type="ECO:0000256" key="11">
    <source>
        <dbReference type="SAM" id="MobiDB-lite"/>
    </source>
</evidence>
<accession>A0A0L0N543</accession>
<organism evidence="13 14">
    <name type="scientific">Tolypocladium ophioglossoides (strain CBS 100239)</name>
    <name type="common">Snaketongue truffleclub</name>
    <name type="synonym">Elaphocordyceps ophioglossoides</name>
    <dbReference type="NCBI Taxonomy" id="1163406"/>
    <lineage>
        <taxon>Eukaryota</taxon>
        <taxon>Fungi</taxon>
        <taxon>Dikarya</taxon>
        <taxon>Ascomycota</taxon>
        <taxon>Pezizomycotina</taxon>
        <taxon>Sordariomycetes</taxon>
        <taxon>Hypocreomycetidae</taxon>
        <taxon>Hypocreales</taxon>
        <taxon>Ophiocordycipitaceae</taxon>
        <taxon>Tolypocladium</taxon>
    </lineage>
</organism>
<dbReference type="EC" id="1.14.14.17" evidence="4 10"/>
<dbReference type="PANTHER" id="PTHR10835">
    <property type="entry name" value="SQUALENE MONOOXYGENASE"/>
    <property type="match status" value="1"/>
</dbReference>
<keyword evidence="10" id="KW-0256">Endoplasmic reticulum</keyword>
<dbReference type="EMBL" id="LFRF01000020">
    <property type="protein sequence ID" value="KND89197.1"/>
    <property type="molecule type" value="Genomic_DNA"/>
</dbReference>
<evidence type="ECO:0000256" key="7">
    <source>
        <dbReference type="ARBA" id="ARBA00022848"/>
    </source>
</evidence>
<evidence type="ECO:0000256" key="3">
    <source>
        <dbReference type="ARBA" id="ARBA00008802"/>
    </source>
</evidence>
<comment type="cofactor">
    <cofactor evidence="1 10">
        <name>FAD</name>
        <dbReference type="ChEBI" id="CHEBI:57692"/>
    </cofactor>
</comment>
<dbReference type="UniPathway" id="UPA00767">
    <property type="reaction ID" value="UER00752"/>
</dbReference>
<comment type="subcellular location">
    <subcellularLocation>
        <location evidence="10">Endoplasmic reticulum membrane</location>
        <topology evidence="10">Multi-pass membrane protein</topology>
    </subcellularLocation>
    <subcellularLocation>
        <location evidence="2">Microsome membrane</location>
        <topology evidence="2">Multi-pass membrane protein</topology>
    </subcellularLocation>
</comment>
<dbReference type="SUPFAM" id="SSF51905">
    <property type="entry name" value="FAD/NAD(P)-binding domain"/>
    <property type="match status" value="1"/>
</dbReference>
<comment type="similarity">
    <text evidence="3 10">Belongs to the squalene monooxygenase family.</text>
</comment>
<keyword evidence="5 10" id="KW-0285">Flavoprotein</keyword>
<name>A0A0L0N543_TOLOC</name>
<evidence type="ECO:0000256" key="8">
    <source>
        <dbReference type="ARBA" id="ARBA00023002"/>
    </source>
</evidence>
<evidence type="ECO:0000256" key="1">
    <source>
        <dbReference type="ARBA" id="ARBA00001974"/>
    </source>
</evidence>
<keyword evidence="6 10" id="KW-0274">FAD</keyword>
<comment type="function">
    <text evidence="10">Catalyzes the stereospecific oxidation of squalene to (S)-2,3-epoxysqualene, and is considered to be a rate-limiting enzyme in steroid biosynthesis.</text>
</comment>
<proteinExistence type="inferred from homology"/>
<evidence type="ECO:0000256" key="2">
    <source>
        <dbReference type="ARBA" id="ARBA00004154"/>
    </source>
</evidence>
<dbReference type="InterPro" id="IPR013698">
    <property type="entry name" value="Squalene_epoxidase"/>
</dbReference>